<dbReference type="PANTHER" id="PTHR39203">
    <property type="entry name" value="CYTOPLASMIC PROTEIN-RELATED"/>
    <property type="match status" value="1"/>
</dbReference>
<evidence type="ECO:0000313" key="4">
    <source>
        <dbReference type="Proteomes" id="UP001321477"/>
    </source>
</evidence>
<dbReference type="SUPFAM" id="SSF88697">
    <property type="entry name" value="PUA domain-like"/>
    <property type="match status" value="1"/>
</dbReference>
<proteinExistence type="predicted"/>
<dbReference type="InterPro" id="IPR009326">
    <property type="entry name" value="DUF984"/>
</dbReference>
<dbReference type="Pfam" id="PF04266">
    <property type="entry name" value="ASCH"/>
    <property type="match status" value="1"/>
</dbReference>
<organism evidence="3 4">
    <name type="scientific">Agromyces marinus</name>
    <dbReference type="NCBI Taxonomy" id="1389020"/>
    <lineage>
        <taxon>Bacteria</taxon>
        <taxon>Bacillati</taxon>
        <taxon>Actinomycetota</taxon>
        <taxon>Actinomycetes</taxon>
        <taxon>Micrococcales</taxon>
        <taxon>Microbacteriaceae</taxon>
        <taxon>Agromyces</taxon>
    </lineage>
</organism>
<dbReference type="InterPro" id="IPR015947">
    <property type="entry name" value="PUA-like_sf"/>
</dbReference>
<dbReference type="SMART" id="SM01022">
    <property type="entry name" value="ASCH"/>
    <property type="match status" value="1"/>
</dbReference>
<keyword evidence="4" id="KW-1185">Reference proteome</keyword>
<dbReference type="CDD" id="cd06553">
    <property type="entry name" value="ASCH_Ef3133_like"/>
    <property type="match status" value="1"/>
</dbReference>
<dbReference type="Proteomes" id="UP001321477">
    <property type="component" value="Chromosome"/>
</dbReference>
<name>A0ABM8GZZ4_9MICO</name>
<sequence length="192" mass="21132">MRADAGRGARWQTGAVSDSEQHHDERTPNAPIDRAAAAAMWEAYRTAHPAEATDAEPPSVEVFGDHAALTDELLGLVLDGTKRATAGLVAEFAAEGQPLPRIGSHWIACDSTGRPRVVLRSTELRIGPFDSVDAAFAYDEGEGDRSLASWRENHRRYWQRVASALGIDWGVDQPVVFERFVVAWPDEVRDRT</sequence>
<protein>
    <recommendedName>
        <fullName evidence="2">ASCH domain-containing protein</fullName>
    </recommendedName>
</protein>
<evidence type="ECO:0000256" key="1">
    <source>
        <dbReference type="SAM" id="MobiDB-lite"/>
    </source>
</evidence>
<dbReference type="PANTHER" id="PTHR39203:SF1">
    <property type="entry name" value="CYTOPLASMIC PROTEIN"/>
    <property type="match status" value="1"/>
</dbReference>
<dbReference type="Gene3D" id="3.10.400.10">
    <property type="entry name" value="Sulfate adenylyltransferase"/>
    <property type="match status" value="1"/>
</dbReference>
<dbReference type="EMBL" id="AP027734">
    <property type="protein sequence ID" value="BDZ54076.1"/>
    <property type="molecule type" value="Genomic_DNA"/>
</dbReference>
<evidence type="ECO:0000313" key="3">
    <source>
        <dbReference type="EMBL" id="BDZ54076.1"/>
    </source>
</evidence>
<gene>
    <name evidence="3" type="ORF">GCM10025870_11490</name>
</gene>
<accession>A0ABM8GZZ4</accession>
<reference evidence="4" key="1">
    <citation type="journal article" date="2019" name="Int. J. Syst. Evol. Microbiol.">
        <title>The Global Catalogue of Microorganisms (GCM) 10K type strain sequencing project: providing services to taxonomists for standard genome sequencing and annotation.</title>
        <authorList>
            <consortium name="The Broad Institute Genomics Platform"/>
            <consortium name="The Broad Institute Genome Sequencing Center for Infectious Disease"/>
            <person name="Wu L."/>
            <person name="Ma J."/>
        </authorList>
    </citation>
    <scope>NUCLEOTIDE SEQUENCE [LARGE SCALE GENOMIC DNA]</scope>
    <source>
        <strain evidence="4">NBRC 109019</strain>
    </source>
</reference>
<feature type="region of interest" description="Disordered" evidence="1">
    <location>
        <begin position="1"/>
        <end position="29"/>
    </location>
</feature>
<dbReference type="InterPro" id="IPR007374">
    <property type="entry name" value="ASCH_domain"/>
</dbReference>
<evidence type="ECO:0000259" key="2">
    <source>
        <dbReference type="SMART" id="SM01022"/>
    </source>
</evidence>
<feature type="domain" description="ASCH" evidence="2">
    <location>
        <begin position="61"/>
        <end position="184"/>
    </location>
</feature>